<keyword evidence="2" id="KW-1185">Reference proteome</keyword>
<dbReference type="Proteomes" id="UP000317093">
    <property type="component" value="Chromosome"/>
</dbReference>
<protein>
    <submittedName>
        <fullName evidence="1">Uncharacterized protein</fullName>
    </submittedName>
</protein>
<dbReference type="Gene3D" id="3.90.70.10">
    <property type="entry name" value="Cysteine proteinases"/>
    <property type="match status" value="1"/>
</dbReference>
<sequence length="303" mass="32789">MTRRTTPPAKRHGWFGPDEAKRAFATLGPALPPFFIAGTPQRSERRRVVLWDYTRQANGGNHLPTHQQEIGDCVSMGAANAVDYLAAMEIVRLGDPERLRPAFPPYLYGISRVQVGGGRLENSDGSLGIWAADGVRRYGVLAADTPGVPEYSGAIATTWGKRPGPPEPLIAAASSHLVGTTAQVTTYAAVRDALANGYPITVASTQGFLMRPRVDRGKHWGVPRGRWAHQMCLIGVDDSPERPGCYCLNSWGPDAHGRPADDAPPGGFWIDASIVDAMVAQGDSFAFSQFDGFPRQDLDFHLI</sequence>
<name>A0A518AZ58_9BACT</name>
<proteinExistence type="predicted"/>
<dbReference type="EMBL" id="CP036279">
    <property type="protein sequence ID" value="QDU60017.1"/>
    <property type="molecule type" value="Genomic_DNA"/>
</dbReference>
<accession>A0A518AZ58</accession>
<dbReference type="KEGG" id="knv:Pan216_08540"/>
<dbReference type="RefSeq" id="WP_145255195.1">
    <property type="nucleotide sequence ID" value="NZ_CP036279.1"/>
</dbReference>
<gene>
    <name evidence="1" type="ORF">Pan216_08540</name>
</gene>
<dbReference type="InterPro" id="IPR038765">
    <property type="entry name" value="Papain-like_cys_pep_sf"/>
</dbReference>
<dbReference type="SUPFAM" id="SSF54001">
    <property type="entry name" value="Cysteine proteinases"/>
    <property type="match status" value="1"/>
</dbReference>
<dbReference type="AlphaFoldDB" id="A0A518AZ58"/>
<evidence type="ECO:0000313" key="1">
    <source>
        <dbReference type="EMBL" id="QDU60017.1"/>
    </source>
</evidence>
<dbReference type="OrthoDB" id="241975at2"/>
<reference evidence="1 2" key="1">
    <citation type="submission" date="2019-02" db="EMBL/GenBank/DDBJ databases">
        <title>Deep-cultivation of Planctomycetes and their phenomic and genomic characterization uncovers novel biology.</title>
        <authorList>
            <person name="Wiegand S."/>
            <person name="Jogler M."/>
            <person name="Boedeker C."/>
            <person name="Pinto D."/>
            <person name="Vollmers J."/>
            <person name="Rivas-Marin E."/>
            <person name="Kohn T."/>
            <person name="Peeters S.H."/>
            <person name="Heuer A."/>
            <person name="Rast P."/>
            <person name="Oberbeckmann S."/>
            <person name="Bunk B."/>
            <person name="Jeske O."/>
            <person name="Meyerdierks A."/>
            <person name="Storesund J.E."/>
            <person name="Kallscheuer N."/>
            <person name="Luecker S."/>
            <person name="Lage O.M."/>
            <person name="Pohl T."/>
            <person name="Merkel B.J."/>
            <person name="Hornburger P."/>
            <person name="Mueller R.-W."/>
            <person name="Bruemmer F."/>
            <person name="Labrenz M."/>
            <person name="Spormann A.M."/>
            <person name="Op den Camp H."/>
            <person name="Overmann J."/>
            <person name="Amann R."/>
            <person name="Jetten M.S.M."/>
            <person name="Mascher T."/>
            <person name="Medema M.H."/>
            <person name="Devos D.P."/>
            <person name="Kaster A.-K."/>
            <person name="Ovreas L."/>
            <person name="Rohde M."/>
            <person name="Galperin M.Y."/>
            <person name="Jogler C."/>
        </authorList>
    </citation>
    <scope>NUCLEOTIDE SEQUENCE [LARGE SCALE GENOMIC DNA]</scope>
    <source>
        <strain evidence="1 2">Pan216</strain>
    </source>
</reference>
<organism evidence="1 2">
    <name type="scientific">Kolteria novifilia</name>
    <dbReference type="NCBI Taxonomy" id="2527975"/>
    <lineage>
        <taxon>Bacteria</taxon>
        <taxon>Pseudomonadati</taxon>
        <taxon>Planctomycetota</taxon>
        <taxon>Planctomycetia</taxon>
        <taxon>Kolteriales</taxon>
        <taxon>Kolteriaceae</taxon>
        <taxon>Kolteria</taxon>
    </lineage>
</organism>
<evidence type="ECO:0000313" key="2">
    <source>
        <dbReference type="Proteomes" id="UP000317093"/>
    </source>
</evidence>